<proteinExistence type="predicted"/>
<dbReference type="Gene3D" id="3.40.50.1820">
    <property type="entry name" value="alpha/beta hydrolase"/>
    <property type="match status" value="1"/>
</dbReference>
<keyword evidence="4" id="KW-1185">Reference proteome</keyword>
<sequence>MFLMAPVVFVDMRIQTNGIEVECRVEGRGRTVVLVHGLGSTLSTWEGVAQSLSSSYQVVRFDLRGSGRSDVPDGPYDLETWVDDIDGILAELDVETAHFVGHSLGSIISMRYALEHPDAVSSLSLAAAGPGMPEEKVSEAQTVVDAIESDGMEAHADTEVEESLSPHTRETRPELAGLYRDLILNNDPDGYVASMRGLMNADLRGDLADVPVPTLLIAAENDVVTPPVASFIISDRIPDSEVTVLQHAGHMAQLETPAELARSVHDFIANQ</sequence>
<gene>
    <name evidence="3" type="ORF">EA462_13870</name>
</gene>
<organism evidence="3 4">
    <name type="scientific">Natrarchaeobius halalkaliphilus</name>
    <dbReference type="NCBI Taxonomy" id="1679091"/>
    <lineage>
        <taxon>Archaea</taxon>
        <taxon>Methanobacteriati</taxon>
        <taxon>Methanobacteriota</taxon>
        <taxon>Stenosarchaea group</taxon>
        <taxon>Halobacteria</taxon>
        <taxon>Halobacteriales</taxon>
        <taxon>Natrialbaceae</taxon>
        <taxon>Natrarchaeobius</taxon>
    </lineage>
</organism>
<dbReference type="EMBL" id="REFY01000005">
    <property type="protein sequence ID" value="RQG87945.1"/>
    <property type="molecule type" value="Genomic_DNA"/>
</dbReference>
<feature type="domain" description="AB hydrolase-1" evidence="2">
    <location>
        <begin position="31"/>
        <end position="256"/>
    </location>
</feature>
<dbReference type="InterPro" id="IPR050266">
    <property type="entry name" value="AB_hydrolase_sf"/>
</dbReference>
<evidence type="ECO:0000256" key="1">
    <source>
        <dbReference type="ARBA" id="ARBA00022801"/>
    </source>
</evidence>
<dbReference type="InterPro" id="IPR029058">
    <property type="entry name" value="AB_hydrolase_fold"/>
</dbReference>
<dbReference type="GO" id="GO:0016020">
    <property type="term" value="C:membrane"/>
    <property type="evidence" value="ECO:0007669"/>
    <property type="project" value="TreeGrafter"/>
</dbReference>
<dbReference type="InterPro" id="IPR000073">
    <property type="entry name" value="AB_hydrolase_1"/>
</dbReference>
<dbReference type="PANTHER" id="PTHR43798:SF31">
    <property type="entry name" value="AB HYDROLASE SUPERFAMILY PROTEIN YCLE"/>
    <property type="match status" value="1"/>
</dbReference>
<dbReference type="AlphaFoldDB" id="A0A3N6MT37"/>
<protein>
    <submittedName>
        <fullName evidence="3">Alpha/beta fold hydrolase</fullName>
    </submittedName>
</protein>
<dbReference type="InterPro" id="IPR000639">
    <property type="entry name" value="Epox_hydrolase-like"/>
</dbReference>
<evidence type="ECO:0000313" key="4">
    <source>
        <dbReference type="Proteomes" id="UP000273828"/>
    </source>
</evidence>
<comment type="caution">
    <text evidence="3">The sequence shown here is derived from an EMBL/GenBank/DDBJ whole genome shotgun (WGS) entry which is preliminary data.</text>
</comment>
<dbReference type="Proteomes" id="UP000273828">
    <property type="component" value="Unassembled WGS sequence"/>
</dbReference>
<name>A0A3N6MT37_9EURY</name>
<evidence type="ECO:0000259" key="2">
    <source>
        <dbReference type="Pfam" id="PF00561"/>
    </source>
</evidence>
<dbReference type="PANTHER" id="PTHR43798">
    <property type="entry name" value="MONOACYLGLYCEROL LIPASE"/>
    <property type="match status" value="1"/>
</dbReference>
<keyword evidence="1 3" id="KW-0378">Hydrolase</keyword>
<reference evidence="3 4" key="1">
    <citation type="submission" date="2018-10" db="EMBL/GenBank/DDBJ databases">
        <title>Natrarchaeobius chitinivorans gen. nov., sp. nov., and Natrarchaeobius haloalkaliphilus sp. nov., alkaliphilic, chitin-utilizing haloarchaea from hypersaline alkaline lakes.</title>
        <authorList>
            <person name="Sorokin D.Y."/>
            <person name="Elcheninov A.G."/>
            <person name="Kostrikina N.A."/>
            <person name="Bale N.J."/>
            <person name="Sinninghe Damste J.S."/>
            <person name="Khijniak T.V."/>
            <person name="Kublanov I.V."/>
            <person name="Toshchakov S.V."/>
        </authorList>
    </citation>
    <scope>NUCLEOTIDE SEQUENCE [LARGE SCALE GENOMIC DNA]</scope>
    <source>
        <strain evidence="3 4">AArcht-Sl</strain>
    </source>
</reference>
<dbReference type="PRINTS" id="PR00412">
    <property type="entry name" value="EPOXHYDRLASE"/>
</dbReference>
<dbReference type="SUPFAM" id="SSF53474">
    <property type="entry name" value="alpha/beta-Hydrolases"/>
    <property type="match status" value="1"/>
</dbReference>
<evidence type="ECO:0000313" key="3">
    <source>
        <dbReference type="EMBL" id="RQG87945.1"/>
    </source>
</evidence>
<accession>A0A3N6MT37</accession>
<dbReference type="Pfam" id="PF00561">
    <property type="entry name" value="Abhydrolase_1"/>
    <property type="match status" value="1"/>
</dbReference>
<dbReference type="GO" id="GO:0016787">
    <property type="term" value="F:hydrolase activity"/>
    <property type="evidence" value="ECO:0007669"/>
    <property type="project" value="UniProtKB-KW"/>
</dbReference>
<dbReference type="PRINTS" id="PR00111">
    <property type="entry name" value="ABHYDROLASE"/>
</dbReference>